<keyword evidence="2" id="KW-1133">Transmembrane helix</keyword>
<reference evidence="4" key="1">
    <citation type="journal article" date="2019" name="Int. J. Syst. Evol. Microbiol.">
        <title>The Global Catalogue of Microorganisms (GCM) 10K type strain sequencing project: providing services to taxonomists for standard genome sequencing and annotation.</title>
        <authorList>
            <consortium name="The Broad Institute Genomics Platform"/>
            <consortium name="The Broad Institute Genome Sequencing Center for Infectious Disease"/>
            <person name="Wu L."/>
            <person name="Ma J."/>
        </authorList>
    </citation>
    <scope>NUCLEOTIDE SEQUENCE [LARGE SCALE GENOMIC DNA]</scope>
    <source>
        <strain evidence="4">KCTC 32255</strain>
    </source>
</reference>
<sequence length="264" mass="27883">MNQQDDSDITDGLRTSLSDDRFALRPTASARETIVAAARRRRRRREVGYATGGSLAVAGVLLGGFVLVSPPQPEDGTTLAEDVPSTSAPGTAGAEARAESGPARRGTPMATGPDGATRERMLPAPGDASARPMEIGPDGYRSLRLGMSYDEVRQTGMLADPNMPPPKDCTRYQLAEGDQAVRHILVSERAGLAAVFANKASTPEGIAAGSTRQELERTYDATEADDPALYEIPTGRGGHYVFGIDGERVSEVVLVADEQDCGLP</sequence>
<dbReference type="RefSeq" id="WP_345391937.1">
    <property type="nucleotide sequence ID" value="NZ_BAABLA010000007.1"/>
</dbReference>
<organism evidence="3 4">
    <name type="scientific">Haloechinothrix salitolerans</name>
    <dbReference type="NCBI Taxonomy" id="926830"/>
    <lineage>
        <taxon>Bacteria</taxon>
        <taxon>Bacillati</taxon>
        <taxon>Actinomycetota</taxon>
        <taxon>Actinomycetes</taxon>
        <taxon>Pseudonocardiales</taxon>
        <taxon>Pseudonocardiaceae</taxon>
        <taxon>Haloechinothrix</taxon>
    </lineage>
</organism>
<name>A0ABW2BRE3_9PSEU</name>
<keyword evidence="4" id="KW-1185">Reference proteome</keyword>
<feature type="transmembrane region" description="Helical" evidence="2">
    <location>
        <begin position="47"/>
        <end position="68"/>
    </location>
</feature>
<keyword evidence="2" id="KW-0472">Membrane</keyword>
<evidence type="ECO:0000313" key="4">
    <source>
        <dbReference type="Proteomes" id="UP001596337"/>
    </source>
</evidence>
<proteinExistence type="predicted"/>
<evidence type="ECO:0000256" key="2">
    <source>
        <dbReference type="SAM" id="Phobius"/>
    </source>
</evidence>
<feature type="region of interest" description="Disordered" evidence="1">
    <location>
        <begin position="72"/>
        <end position="134"/>
    </location>
</feature>
<dbReference type="EMBL" id="JBHSXX010000001">
    <property type="protein sequence ID" value="MFC6865581.1"/>
    <property type="molecule type" value="Genomic_DNA"/>
</dbReference>
<gene>
    <name evidence="3" type="ORF">ACFQGD_00305</name>
</gene>
<evidence type="ECO:0000256" key="1">
    <source>
        <dbReference type="SAM" id="MobiDB-lite"/>
    </source>
</evidence>
<protein>
    <submittedName>
        <fullName evidence="3">Uncharacterized protein</fullName>
    </submittedName>
</protein>
<comment type="caution">
    <text evidence="3">The sequence shown here is derived from an EMBL/GenBank/DDBJ whole genome shotgun (WGS) entry which is preliminary data.</text>
</comment>
<accession>A0ABW2BRE3</accession>
<evidence type="ECO:0000313" key="3">
    <source>
        <dbReference type="EMBL" id="MFC6865581.1"/>
    </source>
</evidence>
<keyword evidence="2" id="KW-0812">Transmembrane</keyword>
<dbReference type="Proteomes" id="UP001596337">
    <property type="component" value="Unassembled WGS sequence"/>
</dbReference>